<dbReference type="Proteomes" id="UP000719500">
    <property type="component" value="Unassembled WGS sequence"/>
</dbReference>
<dbReference type="EMBL" id="JACSNX010000025">
    <property type="protein sequence ID" value="MBM6852215.1"/>
    <property type="molecule type" value="Genomic_DNA"/>
</dbReference>
<dbReference type="PANTHER" id="PTHR43790:SF3">
    <property type="entry name" value="D-ALLOSE IMPORT ATP-BINDING PROTEIN ALSA-RELATED"/>
    <property type="match status" value="1"/>
</dbReference>
<keyword evidence="8" id="KW-0472">Membrane</keyword>
<dbReference type="CDD" id="cd03215">
    <property type="entry name" value="ABC_Carb_Monos_II"/>
    <property type="match status" value="1"/>
</dbReference>
<evidence type="ECO:0000313" key="11">
    <source>
        <dbReference type="Proteomes" id="UP000719500"/>
    </source>
</evidence>
<dbReference type="PANTHER" id="PTHR43790">
    <property type="entry name" value="CARBOHYDRATE TRANSPORT ATP-BINDING PROTEIN MG119-RELATED"/>
    <property type="match status" value="1"/>
</dbReference>
<feature type="domain" description="ABC transporter" evidence="9">
    <location>
        <begin position="6"/>
        <end position="244"/>
    </location>
</feature>
<evidence type="ECO:0000256" key="7">
    <source>
        <dbReference type="ARBA" id="ARBA00022967"/>
    </source>
</evidence>
<reference evidence="10 11" key="1">
    <citation type="journal article" date="2021" name="Sci. Rep.">
        <title>The distribution of antibiotic resistance genes in chicken gut microbiota commensals.</title>
        <authorList>
            <person name="Juricova H."/>
            <person name="Matiasovicova J."/>
            <person name="Kubasova T."/>
            <person name="Cejkova D."/>
            <person name="Rychlik I."/>
        </authorList>
    </citation>
    <scope>NUCLEOTIDE SEQUENCE [LARGE SCALE GENOMIC DNA]</scope>
    <source>
        <strain evidence="10 11">An411</strain>
    </source>
</reference>
<evidence type="ECO:0000313" key="10">
    <source>
        <dbReference type="EMBL" id="MBM6852215.1"/>
    </source>
</evidence>
<keyword evidence="1" id="KW-0813">Transport</keyword>
<evidence type="ECO:0000256" key="4">
    <source>
        <dbReference type="ARBA" id="ARBA00022737"/>
    </source>
</evidence>
<accession>A0ABS2FZ88</accession>
<dbReference type="InterPro" id="IPR003593">
    <property type="entry name" value="AAA+_ATPase"/>
</dbReference>
<keyword evidence="4" id="KW-0677">Repeat</keyword>
<evidence type="ECO:0000256" key="2">
    <source>
        <dbReference type="ARBA" id="ARBA00022475"/>
    </source>
</evidence>
<keyword evidence="7" id="KW-1278">Translocase</keyword>
<dbReference type="InterPro" id="IPR050107">
    <property type="entry name" value="ABC_carbohydrate_import_ATPase"/>
</dbReference>
<proteinExistence type="predicted"/>
<keyword evidence="2" id="KW-1003">Cell membrane</keyword>
<feature type="domain" description="ABC transporter" evidence="9">
    <location>
        <begin position="255"/>
        <end position="495"/>
    </location>
</feature>
<evidence type="ECO:0000259" key="9">
    <source>
        <dbReference type="PROSITE" id="PS50893"/>
    </source>
</evidence>
<keyword evidence="3" id="KW-0762">Sugar transport</keyword>
<evidence type="ECO:0000256" key="5">
    <source>
        <dbReference type="ARBA" id="ARBA00022741"/>
    </source>
</evidence>
<dbReference type="CDD" id="cd03216">
    <property type="entry name" value="ABC_Carb_Monos_I"/>
    <property type="match status" value="1"/>
</dbReference>
<gene>
    <name evidence="10" type="ORF">H9X91_12265</name>
</gene>
<keyword evidence="11" id="KW-1185">Reference proteome</keyword>
<dbReference type="SMART" id="SM00382">
    <property type="entry name" value="AAA"/>
    <property type="match status" value="2"/>
</dbReference>
<dbReference type="Gene3D" id="3.40.50.300">
    <property type="entry name" value="P-loop containing nucleotide triphosphate hydrolases"/>
    <property type="match status" value="2"/>
</dbReference>
<evidence type="ECO:0000256" key="8">
    <source>
        <dbReference type="ARBA" id="ARBA00023136"/>
    </source>
</evidence>
<keyword evidence="6 10" id="KW-0067">ATP-binding</keyword>
<dbReference type="PROSITE" id="PS50893">
    <property type="entry name" value="ABC_TRANSPORTER_2"/>
    <property type="match status" value="2"/>
</dbReference>
<dbReference type="InterPro" id="IPR003439">
    <property type="entry name" value="ABC_transporter-like_ATP-bd"/>
</dbReference>
<evidence type="ECO:0000256" key="1">
    <source>
        <dbReference type="ARBA" id="ARBA00022448"/>
    </source>
</evidence>
<evidence type="ECO:0000256" key="6">
    <source>
        <dbReference type="ARBA" id="ARBA00022840"/>
    </source>
</evidence>
<sequence length="497" mass="55345">MSDDILRFENVSKTFPGVKALKDVSFSIRRGDVHVLLGENGAGKSTLIKILTGVYQADEGGAIYLNNTPVKIHDTLQSRSLGIGTVFQENSLIPHLNVAENVFLTRELRSKSGAVDWNRTYQECERWIRELGVDHINPRTQVRRLSVADQQIVEIVKVFSQNPSIVILDEPTSALSDNEIDNLFRIIETLKAKGVTFIYVSHRMEEIKRIGDRATIFRDGAVTGEIEDCKTADMDQVINMIVGRTLEEKFPHRESHIGDVLLDVRDLQVPNTIYDISFQVRKGEVLGFSGLVGSGRTSTAKAIVGAIQRTAGEIWIGGEKVKITSPSEAIEHGIGYLPEDRKTEGLILSKSVKENISLPSLLKKFRRGIVLDGRKERAAAEEYREKLRIKTPSINRLVNFLSGGNQQKVVFAKWLCSEANIYIFDEPTRGIDVGAKSEIYQIINDLVSQGAAVIVISSELPEILGICDRIIVMRDGRITADLDRADATQELIMSYSI</sequence>
<dbReference type="Pfam" id="PF00005">
    <property type="entry name" value="ABC_tran"/>
    <property type="match status" value="2"/>
</dbReference>
<dbReference type="RefSeq" id="WP_204805418.1">
    <property type="nucleotide sequence ID" value="NZ_JACSNX010000025.1"/>
</dbReference>
<dbReference type="PROSITE" id="PS00211">
    <property type="entry name" value="ABC_TRANSPORTER_1"/>
    <property type="match status" value="1"/>
</dbReference>
<dbReference type="InterPro" id="IPR017871">
    <property type="entry name" value="ABC_transporter-like_CS"/>
</dbReference>
<dbReference type="GO" id="GO:0005524">
    <property type="term" value="F:ATP binding"/>
    <property type="evidence" value="ECO:0007669"/>
    <property type="project" value="UniProtKB-KW"/>
</dbReference>
<protein>
    <submittedName>
        <fullName evidence="10">Sugar ABC transporter ATP-binding protein</fullName>
    </submittedName>
</protein>
<keyword evidence="5" id="KW-0547">Nucleotide-binding</keyword>
<evidence type="ECO:0000256" key="3">
    <source>
        <dbReference type="ARBA" id="ARBA00022597"/>
    </source>
</evidence>
<comment type="caution">
    <text evidence="10">The sequence shown here is derived from an EMBL/GenBank/DDBJ whole genome shotgun (WGS) entry which is preliminary data.</text>
</comment>
<dbReference type="InterPro" id="IPR027417">
    <property type="entry name" value="P-loop_NTPase"/>
</dbReference>
<name>A0ABS2FZ88_9FIRM</name>
<dbReference type="SUPFAM" id="SSF52540">
    <property type="entry name" value="P-loop containing nucleoside triphosphate hydrolases"/>
    <property type="match status" value="2"/>
</dbReference>
<organism evidence="10 11">
    <name type="scientific">Oscillibacter valericigenes</name>
    <dbReference type="NCBI Taxonomy" id="351091"/>
    <lineage>
        <taxon>Bacteria</taxon>
        <taxon>Bacillati</taxon>
        <taxon>Bacillota</taxon>
        <taxon>Clostridia</taxon>
        <taxon>Eubacteriales</taxon>
        <taxon>Oscillospiraceae</taxon>
        <taxon>Oscillibacter</taxon>
    </lineage>
</organism>